<dbReference type="GO" id="GO:0002758">
    <property type="term" value="P:innate immune response-activating signaling pathway"/>
    <property type="evidence" value="ECO:0007669"/>
    <property type="project" value="UniProtKB-ARBA"/>
</dbReference>
<gene>
    <name evidence="11" type="ORF">TRIUR3_21784</name>
</gene>
<evidence type="ECO:0000256" key="5">
    <source>
        <dbReference type="ARBA" id="ARBA00022821"/>
    </source>
</evidence>
<dbReference type="Pfam" id="PF18052">
    <property type="entry name" value="Rx_N"/>
    <property type="match status" value="1"/>
</dbReference>
<dbReference type="InterPro" id="IPR056789">
    <property type="entry name" value="LRR_R13L1-DRL21"/>
</dbReference>
<dbReference type="OMA" id="LICEYDE"/>
<keyword evidence="5" id="KW-0611">Plant defense</keyword>
<dbReference type="Gene3D" id="1.20.5.4130">
    <property type="match status" value="1"/>
</dbReference>
<feature type="domain" description="Disease resistance N-terminal" evidence="8">
    <location>
        <begin position="7"/>
        <end position="91"/>
    </location>
</feature>
<dbReference type="Gene3D" id="1.10.8.430">
    <property type="entry name" value="Helical domain of apoptotic protease-activating factors"/>
    <property type="match status" value="1"/>
</dbReference>
<dbReference type="InterPro" id="IPR041118">
    <property type="entry name" value="Rx_N"/>
</dbReference>
<feature type="domain" description="Disease resistance protein winged helix" evidence="9">
    <location>
        <begin position="403"/>
        <end position="484"/>
    </location>
</feature>
<organism evidence="11">
    <name type="scientific">Triticum urartu</name>
    <name type="common">Red wild einkorn</name>
    <name type="synonym">Crithodium urartu</name>
    <dbReference type="NCBI Taxonomy" id="4572"/>
    <lineage>
        <taxon>Eukaryota</taxon>
        <taxon>Viridiplantae</taxon>
        <taxon>Streptophyta</taxon>
        <taxon>Embryophyta</taxon>
        <taxon>Tracheophyta</taxon>
        <taxon>Spermatophyta</taxon>
        <taxon>Magnoliopsida</taxon>
        <taxon>Liliopsida</taxon>
        <taxon>Poales</taxon>
        <taxon>Poaceae</taxon>
        <taxon>BOP clade</taxon>
        <taxon>Pooideae</taxon>
        <taxon>Triticodae</taxon>
        <taxon>Triticeae</taxon>
        <taxon>Triticinae</taxon>
        <taxon>Triticum</taxon>
    </lineage>
</organism>
<dbReference type="Gene3D" id="3.80.10.10">
    <property type="entry name" value="Ribonuclease Inhibitor"/>
    <property type="match status" value="4"/>
</dbReference>
<accession>M8AHN0</accession>
<dbReference type="Pfam" id="PF23559">
    <property type="entry name" value="WHD_DRP"/>
    <property type="match status" value="1"/>
</dbReference>
<comment type="similarity">
    <text evidence="1">Belongs to the disease resistance NB-LRR family.</text>
</comment>
<keyword evidence="2" id="KW-0433">Leucine-rich repeat</keyword>
<feature type="domain" description="NB-ARC" evidence="7">
    <location>
        <begin position="138"/>
        <end position="297"/>
    </location>
</feature>
<evidence type="ECO:0000256" key="1">
    <source>
        <dbReference type="ARBA" id="ARBA00008894"/>
    </source>
</evidence>
<evidence type="ECO:0000256" key="3">
    <source>
        <dbReference type="ARBA" id="ARBA00022737"/>
    </source>
</evidence>
<dbReference type="InterPro" id="IPR058922">
    <property type="entry name" value="WHD_DRP"/>
</dbReference>
<dbReference type="SUPFAM" id="SSF52540">
    <property type="entry name" value="P-loop containing nucleoside triphosphate hydrolases"/>
    <property type="match status" value="1"/>
</dbReference>
<evidence type="ECO:0000256" key="2">
    <source>
        <dbReference type="ARBA" id="ARBA00022614"/>
    </source>
</evidence>
<keyword evidence="4" id="KW-0547">Nucleotide-binding</keyword>
<evidence type="ECO:0000313" key="11">
    <source>
        <dbReference type="EMBL" id="EMS60234.1"/>
    </source>
</evidence>
<dbReference type="GO" id="GO:0005524">
    <property type="term" value="F:ATP binding"/>
    <property type="evidence" value="ECO:0007669"/>
    <property type="project" value="UniProtKB-KW"/>
</dbReference>
<dbReference type="InterPro" id="IPR032675">
    <property type="entry name" value="LRR_dom_sf"/>
</dbReference>
<name>M8AHN0_TRIUA</name>
<dbReference type="PANTHER" id="PTHR36766:SF55">
    <property type="entry name" value="OS11G0492900 PROTEIN"/>
    <property type="match status" value="1"/>
</dbReference>
<dbReference type="InterPro" id="IPR027417">
    <property type="entry name" value="P-loop_NTPase"/>
</dbReference>
<evidence type="ECO:0000256" key="6">
    <source>
        <dbReference type="ARBA" id="ARBA00022840"/>
    </source>
</evidence>
<evidence type="ECO:0000259" key="7">
    <source>
        <dbReference type="Pfam" id="PF00931"/>
    </source>
</evidence>
<dbReference type="Pfam" id="PF25019">
    <property type="entry name" value="LRR_R13L1-DRL21"/>
    <property type="match status" value="1"/>
</dbReference>
<reference evidence="11" key="1">
    <citation type="journal article" date="2013" name="Nature">
        <title>Draft genome of the wheat A-genome progenitor Triticum urartu.</title>
        <authorList>
            <person name="Ling H.Q."/>
            <person name="Zhao S."/>
            <person name="Liu D."/>
            <person name="Wang J."/>
            <person name="Sun H."/>
            <person name="Zhang C."/>
            <person name="Fan H."/>
            <person name="Li D."/>
            <person name="Dong L."/>
            <person name="Tao Y."/>
            <person name="Gao C."/>
            <person name="Wu H."/>
            <person name="Li Y."/>
            <person name="Cui Y."/>
            <person name="Guo X."/>
            <person name="Zheng S."/>
            <person name="Wang B."/>
            <person name="Yu K."/>
            <person name="Liang Q."/>
            <person name="Yang W."/>
            <person name="Lou X."/>
            <person name="Chen J."/>
            <person name="Feng M."/>
            <person name="Jian J."/>
            <person name="Zhang X."/>
            <person name="Luo G."/>
            <person name="Jiang Y."/>
            <person name="Liu J."/>
            <person name="Wang Z."/>
            <person name="Sha Y."/>
            <person name="Zhang B."/>
            <person name="Wu H."/>
            <person name="Tang D."/>
            <person name="Shen Q."/>
            <person name="Xue P."/>
            <person name="Zou S."/>
            <person name="Wang X."/>
            <person name="Liu X."/>
            <person name="Wang F."/>
            <person name="Yang Y."/>
            <person name="An X."/>
            <person name="Dong Z."/>
            <person name="Zhang K."/>
            <person name="Zhang X."/>
            <person name="Luo M.C."/>
            <person name="Dvorak J."/>
            <person name="Tong Y."/>
            <person name="Wang J."/>
            <person name="Yang H."/>
            <person name="Li Z."/>
            <person name="Wang D."/>
            <person name="Zhang A."/>
            <person name="Wang J."/>
        </authorList>
    </citation>
    <scope>NUCLEOTIDE SEQUENCE</scope>
</reference>
<feature type="domain" description="R13L1/DRL21-like LRR repeat region" evidence="10">
    <location>
        <begin position="678"/>
        <end position="806"/>
    </location>
</feature>
<dbReference type="AlphaFoldDB" id="M8AHN0"/>
<dbReference type="GO" id="GO:0042742">
    <property type="term" value="P:defense response to bacterium"/>
    <property type="evidence" value="ECO:0007669"/>
    <property type="project" value="UniProtKB-ARBA"/>
</dbReference>
<dbReference type="InterPro" id="IPR002182">
    <property type="entry name" value="NB-ARC"/>
</dbReference>
<proteinExistence type="inferred from homology"/>
<evidence type="ECO:0000256" key="4">
    <source>
        <dbReference type="ARBA" id="ARBA00022741"/>
    </source>
</evidence>
<dbReference type="InterPro" id="IPR036388">
    <property type="entry name" value="WH-like_DNA-bd_sf"/>
</dbReference>
<evidence type="ECO:0000259" key="8">
    <source>
        <dbReference type="Pfam" id="PF18052"/>
    </source>
</evidence>
<dbReference type="SUPFAM" id="SSF52058">
    <property type="entry name" value="L domain-like"/>
    <property type="match status" value="2"/>
</dbReference>
<dbReference type="PRINTS" id="PR00364">
    <property type="entry name" value="DISEASERSIST"/>
</dbReference>
<dbReference type="GO" id="GO:0043531">
    <property type="term" value="F:ADP binding"/>
    <property type="evidence" value="ECO:0007669"/>
    <property type="project" value="InterPro"/>
</dbReference>
<keyword evidence="6" id="KW-0067">ATP-binding</keyword>
<dbReference type="STRING" id="4572.M8AHN0"/>
<dbReference type="Gene3D" id="3.40.50.300">
    <property type="entry name" value="P-loop containing nucleotide triphosphate hydrolases"/>
    <property type="match status" value="1"/>
</dbReference>
<keyword evidence="3" id="KW-0677">Repeat</keyword>
<evidence type="ECO:0000259" key="10">
    <source>
        <dbReference type="Pfam" id="PF25019"/>
    </source>
</evidence>
<dbReference type="Pfam" id="PF00931">
    <property type="entry name" value="NB-ARC"/>
    <property type="match status" value="1"/>
</dbReference>
<dbReference type="EMBL" id="KD111939">
    <property type="protein sequence ID" value="EMS60234.1"/>
    <property type="molecule type" value="Genomic_DNA"/>
</dbReference>
<dbReference type="InterPro" id="IPR042197">
    <property type="entry name" value="Apaf_helical"/>
</dbReference>
<dbReference type="PANTHER" id="PTHR36766">
    <property type="entry name" value="PLANT BROAD-SPECTRUM MILDEW RESISTANCE PROTEIN RPW8"/>
    <property type="match status" value="1"/>
</dbReference>
<evidence type="ECO:0000259" key="9">
    <source>
        <dbReference type="Pfam" id="PF23559"/>
    </source>
</evidence>
<dbReference type="FunFam" id="1.10.10.10:FF:000322">
    <property type="entry name" value="Probable disease resistance protein At1g63360"/>
    <property type="match status" value="1"/>
</dbReference>
<dbReference type="GO" id="GO:0009626">
    <property type="term" value="P:plant-type hypersensitive response"/>
    <property type="evidence" value="ECO:0007669"/>
    <property type="project" value="UniProtKB-ARBA"/>
</dbReference>
<protein>
    <submittedName>
        <fullName evidence="11">Disease resistance protein RGA2</fullName>
    </submittedName>
</protein>
<dbReference type="eggNOG" id="KOG4658">
    <property type="taxonomic scope" value="Eukaryota"/>
</dbReference>
<sequence length="1207" mass="135857">MVVGPLLSIVKDKMSSSLLDQYNVMKGMEEQHEILMRKLPAILDIIADAEQAASHREGAAAWIQAIKKVAYQANEVFDEFKYEALHRKAKKDGHYKELGFDVKRPPVSSQLRRTDHASTDPEEIKKIINESRANDKSEIVDILVGQANNADLTVVPIIGMGGQGKTTLAQLVYNEPDIRNHFDLLLWVCASECFDVDSLAKAIVEEAPKKKDDSKEADASMKNKTPLDILQNVVRGQRYLLVLDDVWARQVQIWGKLKACLQHGGIGSAVLTTTRDGGVAEIMGTVKAHNLVALEHKFIKKIIETTTFSRFNKAEKEYPSAWISTKSELMDLVDVIVERCAGSPLAATAIGSLLCTKTSKEEWETISIRSNICTEETGILPILKLSYNDLPSHMKQCFAFCAVFPKDYEIDVDKLIQLWIAHGFIQEKQVRLETIGKQIFHELASRSFFQDVKEIKATDHSVKYSGLFYSRTTCKIHDLMHDVALSVMGKECALASDEPGKIGSVVATEETSQSEWLPNTARHLFLSCKKPEGKLDSSLENSSPAIQTLLCDDTMDIPLKHISKLSTLQALQLRPRFSFRLKPRHLHHLRYLDLSRSWIRALPEDMSILYNLQTLNLSGCKDLETLPRQMKYMIALRHLYTHGCPKLKSMPRELGKLTSLQTLTCFVADSGSNCSNVGELGNLNLGGHLEILQLENVTEDDAKEANLVKKELRYLTLIWPHRSDLLRLEETICQLEARVLEVLKPHDGLHAINIHSCVANTCPTWMAMLQNMVQIHLFDCSKLPWLFSGERDASFIFPNLKELALDCLHCLDRLWEIDNDVMQGENTMFPLLEKLFIERCGELKALPEHMTFPELQNVHVHGCLPEVTTAAKSPKLSVLDIEAHEDQLVLWVARHITSLTNVNLHHNIFRFTTRVEHGLREVLGGKEKWNGHDFPLTVLGLYGMSGVTDFCACFVHLQDLSICYCVALKHWPEKEFEGLVSLRTLTIANCRSLTGYAQASAEVSTSSQTSLLLPRLESLSILNCRELVEVFDVPASLKTMQITRCYKVESIFGRRLHQGQSSSSIQQGASCILEVPSSTPGAGVERLTLERCDGLTGALHLPQSLMYLHLWHCDQLASLESRSGELPSLRRLMLEYCPTLSSLPDGPQAYSSLEDIRIRDCPGMKTLPASLQQRLGSLEWESIDAHYYGNKPMLLKPKTWKYAIRRD</sequence>
<dbReference type="Gene3D" id="1.10.10.10">
    <property type="entry name" value="Winged helix-like DNA-binding domain superfamily/Winged helix DNA-binding domain"/>
    <property type="match status" value="1"/>
</dbReference>